<feature type="domain" description="Orc1-like AAA ATPase" evidence="1">
    <location>
        <begin position="19"/>
        <end position="167"/>
    </location>
</feature>
<dbReference type="EMBL" id="JANUCP010000001">
    <property type="protein sequence ID" value="MCS3918203.1"/>
    <property type="molecule type" value="Genomic_DNA"/>
</dbReference>
<name>A0ABT2EJR3_9BACT</name>
<evidence type="ECO:0000313" key="2">
    <source>
        <dbReference type="EMBL" id="MCS3918203.1"/>
    </source>
</evidence>
<dbReference type="InterPro" id="IPR041664">
    <property type="entry name" value="AAA_16"/>
</dbReference>
<dbReference type="Proteomes" id="UP001204798">
    <property type="component" value="Unassembled WGS sequence"/>
</dbReference>
<protein>
    <recommendedName>
        <fullName evidence="1">Orc1-like AAA ATPase domain-containing protein</fullName>
    </recommendedName>
</protein>
<organism evidence="2 3">
    <name type="scientific">Candidatus Fervidibacter sacchari</name>
    <dbReference type="NCBI Taxonomy" id="1448929"/>
    <lineage>
        <taxon>Bacteria</taxon>
        <taxon>Candidatus Fervidibacterota</taxon>
        <taxon>Candidatus Fervidibacter</taxon>
    </lineage>
</organism>
<dbReference type="InterPro" id="IPR027417">
    <property type="entry name" value="P-loop_NTPase"/>
</dbReference>
<dbReference type="SUPFAM" id="SSF52540">
    <property type="entry name" value="P-loop containing nucleoside triphosphate hydrolases"/>
    <property type="match status" value="1"/>
</dbReference>
<dbReference type="Gene3D" id="3.40.50.300">
    <property type="entry name" value="P-loop containing nucleotide triphosphate hydrolases"/>
    <property type="match status" value="1"/>
</dbReference>
<accession>A0ABT2EJR3</accession>
<dbReference type="PANTHER" id="PTHR34301:SF8">
    <property type="entry name" value="ATPASE DOMAIN-CONTAINING PROTEIN"/>
    <property type="match status" value="1"/>
</dbReference>
<reference evidence="2 3" key="1">
    <citation type="submission" date="2022-08" db="EMBL/GenBank/DDBJ databases">
        <title>Bacterial and archaeal communities from various locations to study Microbial Dark Matter (Phase II).</title>
        <authorList>
            <person name="Stepanauskas R."/>
        </authorList>
    </citation>
    <scope>NUCLEOTIDE SEQUENCE [LARGE SCALE GENOMIC DNA]</scope>
    <source>
        <strain evidence="2 3">PD1</strain>
    </source>
</reference>
<proteinExistence type="predicted"/>
<dbReference type="RefSeq" id="WP_259093757.1">
    <property type="nucleotide sequence ID" value="NZ_CP130454.1"/>
</dbReference>
<evidence type="ECO:0000313" key="3">
    <source>
        <dbReference type="Proteomes" id="UP001204798"/>
    </source>
</evidence>
<keyword evidence="3" id="KW-1185">Reference proteome</keyword>
<evidence type="ECO:0000259" key="1">
    <source>
        <dbReference type="Pfam" id="PF13191"/>
    </source>
</evidence>
<dbReference type="PANTHER" id="PTHR34301">
    <property type="entry name" value="DNA-BINDING PROTEIN-RELATED"/>
    <property type="match status" value="1"/>
</dbReference>
<comment type="caution">
    <text evidence="2">The sequence shown here is derived from an EMBL/GenBank/DDBJ whole genome shotgun (WGS) entry which is preliminary data.</text>
</comment>
<sequence>MQKDYSPFTPGQPIAPEFFVGRTEQVQTLLDRIQQTLPGRLEVVFVNGERGIGKTSLAQFVRRYVERELKIVGAYVHLGGVKDIEETVRRSIERLVQESMGKSWYQRLRDSVKYIRQVDLFGVTLEFQPPPDLLSAAVRHFPQTLQHLFNALKANAKGLLFVWDDTNGLAQNKEFADWLKGVVDETAMAKIPVSIVLVGLEEMRVALIRNNESLARLIFPLSIPLWSESESSQFFREAFKRVNVHVKDEALEMMVNFSGGHPALAHEIGDAVFRVDDDGGIDNEDAIKGFGLAAEIVGLKYLEPQVYREIRSERYRKILRILASDPQNWSFKRANIIQRLNQNERQVFDNFLRRMQRLGVIVPDEKSGRGAYRFRNLLHFFYFGLEAQRAKEERRR</sequence>
<gene>
    <name evidence="2" type="ORF">M2350_000600</name>
</gene>
<dbReference type="Pfam" id="PF13191">
    <property type="entry name" value="AAA_16"/>
    <property type="match status" value="1"/>
</dbReference>